<comment type="caution">
    <text evidence="1">The sequence shown here is derived from an EMBL/GenBank/DDBJ whole genome shotgun (WGS) entry which is preliminary data.</text>
</comment>
<reference evidence="1" key="1">
    <citation type="journal article" date="2014" name="Front. Microbiol.">
        <title>High frequency of phylogenetically diverse reductive dehalogenase-homologous genes in deep subseafloor sedimentary metagenomes.</title>
        <authorList>
            <person name="Kawai M."/>
            <person name="Futagami T."/>
            <person name="Toyoda A."/>
            <person name="Takaki Y."/>
            <person name="Nishi S."/>
            <person name="Hori S."/>
            <person name="Arai W."/>
            <person name="Tsubouchi T."/>
            <person name="Morono Y."/>
            <person name="Uchiyama I."/>
            <person name="Ito T."/>
            <person name="Fujiyama A."/>
            <person name="Inagaki F."/>
            <person name="Takami H."/>
        </authorList>
    </citation>
    <scope>NUCLEOTIDE SEQUENCE</scope>
    <source>
        <strain evidence="1">Expedition CK06-06</strain>
    </source>
</reference>
<feature type="non-terminal residue" evidence="1">
    <location>
        <position position="35"/>
    </location>
</feature>
<proteinExistence type="predicted"/>
<dbReference type="EMBL" id="BARU01025960">
    <property type="protein sequence ID" value="GAH72565.1"/>
    <property type="molecule type" value="Genomic_DNA"/>
</dbReference>
<gene>
    <name evidence="1" type="ORF">S03H2_41764</name>
</gene>
<sequence length="35" mass="4511">MDISMYQDFYNLEEKHWWFVGRREIVFSLLRQYLP</sequence>
<evidence type="ECO:0000313" key="1">
    <source>
        <dbReference type="EMBL" id="GAH72565.1"/>
    </source>
</evidence>
<dbReference type="AlphaFoldDB" id="X1ITI7"/>
<name>X1ITI7_9ZZZZ</name>
<protein>
    <submittedName>
        <fullName evidence="1">Uncharacterized protein</fullName>
    </submittedName>
</protein>
<accession>X1ITI7</accession>
<organism evidence="1">
    <name type="scientific">marine sediment metagenome</name>
    <dbReference type="NCBI Taxonomy" id="412755"/>
    <lineage>
        <taxon>unclassified sequences</taxon>
        <taxon>metagenomes</taxon>
        <taxon>ecological metagenomes</taxon>
    </lineage>
</organism>